<protein>
    <submittedName>
        <fullName evidence="1">Uncharacterized protein</fullName>
    </submittedName>
</protein>
<gene>
    <name evidence="1" type="ORF">PROAA_20047</name>
</gene>
<keyword evidence="2" id="KW-1185">Reference proteome</keyword>
<evidence type="ECO:0000313" key="2">
    <source>
        <dbReference type="Proteomes" id="UP000199600"/>
    </source>
</evidence>
<name>A0A1A8XP18_9RHOO</name>
<accession>A0A1A8XP18</accession>
<proteinExistence type="predicted"/>
<dbReference type="AlphaFoldDB" id="A0A1A8XP18"/>
<reference evidence="1 2" key="1">
    <citation type="submission" date="2016-06" db="EMBL/GenBank/DDBJ databases">
        <authorList>
            <person name="Kjaerup R.B."/>
            <person name="Dalgaard T.S."/>
            <person name="Juul-Madsen H.R."/>
        </authorList>
    </citation>
    <scope>NUCLEOTIDE SEQUENCE [LARGE SCALE GENOMIC DNA]</scope>
    <source>
        <strain evidence="1">2</strain>
    </source>
</reference>
<dbReference type="Proteomes" id="UP000199600">
    <property type="component" value="Unassembled WGS sequence"/>
</dbReference>
<dbReference type="EMBL" id="FLQY01000112">
    <property type="protein sequence ID" value="SBT06909.1"/>
    <property type="molecule type" value="Genomic_DNA"/>
</dbReference>
<sequence length="100" mass="11324">MIKHRFYRIESQSNVCSILARGVLILKARREGQSNESLLPFIRERGVVSVTPAQHNAAELRNNPKCEFENFGACIVTIDQNSNARLAGEGRRNHPSYSKR</sequence>
<evidence type="ECO:0000313" key="1">
    <source>
        <dbReference type="EMBL" id="SBT06909.1"/>
    </source>
</evidence>
<organism evidence="1 2">
    <name type="scientific">Candidatus Propionivibrio aalborgensis</name>
    <dbReference type="NCBI Taxonomy" id="1860101"/>
    <lineage>
        <taxon>Bacteria</taxon>
        <taxon>Pseudomonadati</taxon>
        <taxon>Pseudomonadota</taxon>
        <taxon>Betaproteobacteria</taxon>
        <taxon>Rhodocyclales</taxon>
        <taxon>Rhodocyclaceae</taxon>
        <taxon>Propionivibrio</taxon>
    </lineage>
</organism>